<dbReference type="AlphaFoldDB" id="A0A0A1VWC7"/>
<sequence length="267" mass="29045">MSNNLSHQKPYHLNFSSEDLGTVKPTITLLSGEPERSRYIAETYLQNARLLSDYRGLNSYLGYLDNSTPILLATSGMGAPSLSIVVNELIQVGIKTIIRIGTCGAIQNRIKIGDIIISQAALCRQGAANDIAPPEYPAVADPFLTVALVKSAQFLGVNYHLGITASVDSFYEGQERIVSSANPYLQRHLEGITEEYRRLNILNYEMEAGTLLKMAGVYGFTAACICAVIAERSKEEGISLESKQQAIEKAIQVAILTVTNLSLSSID</sequence>
<dbReference type="RefSeq" id="WP_045360109.1">
    <property type="nucleotide sequence ID" value="NZ_BBPA01000053.1"/>
</dbReference>
<dbReference type="SUPFAM" id="SSF53167">
    <property type="entry name" value="Purine and uridine phosphorylases"/>
    <property type="match status" value="1"/>
</dbReference>
<evidence type="ECO:0000256" key="6">
    <source>
        <dbReference type="ARBA" id="ARBA00048447"/>
    </source>
</evidence>
<dbReference type="PANTHER" id="PTHR43691">
    <property type="entry name" value="URIDINE PHOSPHORYLASE"/>
    <property type="match status" value="1"/>
</dbReference>
<name>A0A0A1VWC7_MICAE</name>
<dbReference type="Pfam" id="PF01048">
    <property type="entry name" value="PNP_UDP_1"/>
    <property type="match status" value="1"/>
</dbReference>
<dbReference type="GO" id="GO:0004850">
    <property type="term" value="F:uridine phosphorylase activity"/>
    <property type="evidence" value="ECO:0007669"/>
    <property type="project" value="UniProtKB-EC"/>
</dbReference>
<keyword evidence="4 8" id="KW-0328">Glycosyltransferase</keyword>
<dbReference type="PANTHER" id="PTHR43691:SF11">
    <property type="entry name" value="FI09636P-RELATED"/>
    <property type="match status" value="1"/>
</dbReference>
<gene>
    <name evidence="8" type="ORF">N44_02717</name>
</gene>
<proteinExistence type="inferred from homology"/>
<dbReference type="Gene3D" id="3.40.50.1580">
    <property type="entry name" value="Nucleoside phosphorylase domain"/>
    <property type="match status" value="1"/>
</dbReference>
<comment type="caution">
    <text evidence="8">The sequence shown here is derived from an EMBL/GenBank/DDBJ whole genome shotgun (WGS) entry which is preliminary data.</text>
</comment>
<evidence type="ECO:0000313" key="8">
    <source>
        <dbReference type="EMBL" id="GAL94137.1"/>
    </source>
</evidence>
<evidence type="ECO:0000256" key="5">
    <source>
        <dbReference type="ARBA" id="ARBA00022679"/>
    </source>
</evidence>
<dbReference type="EMBL" id="BBPA01000053">
    <property type="protein sequence ID" value="GAL94137.1"/>
    <property type="molecule type" value="Genomic_DNA"/>
</dbReference>
<comment type="catalytic activity">
    <reaction evidence="6">
        <text>uridine + phosphate = alpha-D-ribose 1-phosphate + uracil</text>
        <dbReference type="Rhea" id="RHEA:24388"/>
        <dbReference type="ChEBI" id="CHEBI:16704"/>
        <dbReference type="ChEBI" id="CHEBI:17568"/>
        <dbReference type="ChEBI" id="CHEBI:43474"/>
        <dbReference type="ChEBI" id="CHEBI:57720"/>
        <dbReference type="EC" id="2.4.2.3"/>
    </reaction>
</comment>
<keyword evidence="5 8" id="KW-0808">Transferase</keyword>
<dbReference type="GO" id="GO:0005829">
    <property type="term" value="C:cytosol"/>
    <property type="evidence" value="ECO:0007669"/>
    <property type="project" value="TreeGrafter"/>
</dbReference>
<evidence type="ECO:0000256" key="2">
    <source>
        <dbReference type="ARBA" id="ARBA00011888"/>
    </source>
</evidence>
<accession>A0A0A1VWC7</accession>
<reference evidence="9" key="1">
    <citation type="journal article" date="2015" name="Genome">
        <title>Whole Genome Sequence of the Non-Microcystin-Producing Microcystis aeruginosa Strain NIES-44.</title>
        <authorList>
            <person name="Okano K."/>
            <person name="Miyata N."/>
            <person name="Ozaki Y."/>
        </authorList>
    </citation>
    <scope>NUCLEOTIDE SEQUENCE [LARGE SCALE GENOMIC DNA]</scope>
    <source>
        <strain evidence="9">NIES-44</strain>
    </source>
</reference>
<evidence type="ECO:0000256" key="3">
    <source>
        <dbReference type="ARBA" id="ARBA00021980"/>
    </source>
</evidence>
<evidence type="ECO:0000259" key="7">
    <source>
        <dbReference type="Pfam" id="PF01048"/>
    </source>
</evidence>
<evidence type="ECO:0000256" key="1">
    <source>
        <dbReference type="ARBA" id="ARBA00010456"/>
    </source>
</evidence>
<dbReference type="EC" id="2.4.2.3" evidence="2"/>
<evidence type="ECO:0000313" key="9">
    <source>
        <dbReference type="Proteomes" id="UP000030321"/>
    </source>
</evidence>
<comment type="similarity">
    <text evidence="1">Belongs to the PNP/UDP phosphorylase family.</text>
</comment>
<evidence type="ECO:0000256" key="4">
    <source>
        <dbReference type="ARBA" id="ARBA00022676"/>
    </source>
</evidence>
<organism evidence="8 9">
    <name type="scientific">Microcystis aeruginosa NIES-44</name>
    <dbReference type="NCBI Taxonomy" id="449439"/>
    <lineage>
        <taxon>Bacteria</taxon>
        <taxon>Bacillati</taxon>
        <taxon>Cyanobacteriota</taxon>
        <taxon>Cyanophyceae</taxon>
        <taxon>Oscillatoriophycideae</taxon>
        <taxon>Chroococcales</taxon>
        <taxon>Microcystaceae</taxon>
        <taxon>Microcystis</taxon>
    </lineage>
</organism>
<dbReference type="InterPro" id="IPR000845">
    <property type="entry name" value="Nucleoside_phosphorylase_d"/>
</dbReference>
<dbReference type="Proteomes" id="UP000030321">
    <property type="component" value="Unassembled WGS sequence"/>
</dbReference>
<dbReference type="InterPro" id="IPR035994">
    <property type="entry name" value="Nucleoside_phosphorylase_sf"/>
</dbReference>
<feature type="domain" description="Nucleoside phosphorylase" evidence="7">
    <location>
        <begin position="27"/>
        <end position="254"/>
    </location>
</feature>
<dbReference type="GO" id="GO:0009164">
    <property type="term" value="P:nucleoside catabolic process"/>
    <property type="evidence" value="ECO:0007669"/>
    <property type="project" value="UniProtKB-ARBA"/>
</dbReference>
<dbReference type="PROSITE" id="PS01232">
    <property type="entry name" value="PNP_UDP_1"/>
    <property type="match status" value="1"/>
</dbReference>
<dbReference type="InterPro" id="IPR018016">
    <property type="entry name" value="Nucleoside_phosphorylase_CS"/>
</dbReference>
<protein>
    <recommendedName>
        <fullName evidence="3">Uridine phosphorylase</fullName>
        <ecNumber evidence="2">2.4.2.3</ecNumber>
    </recommendedName>
</protein>
<dbReference type="CDD" id="cd17767">
    <property type="entry name" value="UP_EcUdp-like"/>
    <property type="match status" value="1"/>
</dbReference>